<dbReference type="PANTHER" id="PTHR43562:SF3">
    <property type="entry name" value="SODIUM ION_PROTON EXCHANGER (EUROFUNG)"/>
    <property type="match status" value="1"/>
</dbReference>
<evidence type="ECO:0000313" key="8">
    <source>
        <dbReference type="Proteomes" id="UP001642464"/>
    </source>
</evidence>
<sequence>MPALIGEITVGIIAGPHVKNLVPETNALILQGEIALAVAALQLETMQAFSIGASFATMLLNLTQWKKGGIAKGMRVMLVLVVFMSFLAVKVVKRVATFLMRYFFACSIGFTVPVEDFGNVEVWKRASVLLLCVFAKLCMGFFAMPLTFNDFLILGFAWGSWGEFSFILALRAVRGNLLSGESYSALVLAVLISILICPTVLRVVLTRREIEAKRRIEEAKRLGRTLKPNAQRNEAVYFCVQTRSRAQWGQQGALLNGLLEVGCKVVDFRSFHPFHDVGTQHIINELYLKDMELELGIVLPKVEDQQTGSAETPANRANFNVAFASTLLMAKDLAEAANDLCRKVTSQLRRRPGTVTAVPSYGWQPGEGTQELIEEVHYGSATEDVPVGSFRRTASPSEQIAAQHAHLEMQQAMTTRPNLQV</sequence>
<keyword evidence="2" id="KW-0050">Antiport</keyword>
<evidence type="ECO:0000313" key="7">
    <source>
        <dbReference type="EMBL" id="CAK9074827.1"/>
    </source>
</evidence>
<comment type="caution">
    <text evidence="7">The sequence shown here is derived from an EMBL/GenBank/DDBJ whole genome shotgun (WGS) entry which is preliminary data.</text>
</comment>
<keyword evidence="5" id="KW-0739">Sodium transport</keyword>
<evidence type="ECO:0000256" key="6">
    <source>
        <dbReference type="SAM" id="Phobius"/>
    </source>
</evidence>
<keyword evidence="6" id="KW-0472">Membrane</keyword>
<evidence type="ECO:0000256" key="4">
    <source>
        <dbReference type="ARBA" id="ARBA00023065"/>
    </source>
</evidence>
<keyword evidence="6" id="KW-1133">Transmembrane helix</keyword>
<proteinExistence type="predicted"/>
<feature type="transmembrane region" description="Helical" evidence="6">
    <location>
        <begin position="126"/>
        <end position="145"/>
    </location>
</feature>
<protein>
    <submittedName>
        <fullName evidence="7">Na(+)/H(+) antiporter GerT</fullName>
    </submittedName>
</protein>
<name>A0ABP0PH29_9DINO</name>
<dbReference type="Proteomes" id="UP001642464">
    <property type="component" value="Unassembled WGS sequence"/>
</dbReference>
<accession>A0ABP0PH29</accession>
<organism evidence="7 8">
    <name type="scientific">Durusdinium trenchii</name>
    <dbReference type="NCBI Taxonomy" id="1381693"/>
    <lineage>
        <taxon>Eukaryota</taxon>
        <taxon>Sar</taxon>
        <taxon>Alveolata</taxon>
        <taxon>Dinophyceae</taxon>
        <taxon>Suessiales</taxon>
        <taxon>Symbiodiniaceae</taxon>
        <taxon>Durusdinium</taxon>
    </lineage>
</organism>
<evidence type="ECO:0000256" key="1">
    <source>
        <dbReference type="ARBA" id="ARBA00022448"/>
    </source>
</evidence>
<keyword evidence="3" id="KW-0915">Sodium</keyword>
<feature type="transmembrane region" description="Helical" evidence="6">
    <location>
        <begin position="185"/>
        <end position="205"/>
    </location>
</feature>
<evidence type="ECO:0000256" key="2">
    <source>
        <dbReference type="ARBA" id="ARBA00022449"/>
    </source>
</evidence>
<feature type="transmembrane region" description="Helical" evidence="6">
    <location>
        <begin position="151"/>
        <end position="173"/>
    </location>
</feature>
<keyword evidence="6" id="KW-0812">Transmembrane</keyword>
<keyword evidence="1" id="KW-0813">Transport</keyword>
<keyword evidence="8" id="KW-1185">Reference proteome</keyword>
<gene>
    <name evidence="7" type="ORF">SCF082_LOCUS36369</name>
</gene>
<reference evidence="7 8" key="1">
    <citation type="submission" date="2024-02" db="EMBL/GenBank/DDBJ databases">
        <authorList>
            <person name="Chen Y."/>
            <person name="Shah S."/>
            <person name="Dougan E. K."/>
            <person name="Thang M."/>
            <person name="Chan C."/>
        </authorList>
    </citation>
    <scope>NUCLEOTIDE SEQUENCE [LARGE SCALE GENOMIC DNA]</scope>
</reference>
<keyword evidence="4" id="KW-0406">Ion transport</keyword>
<dbReference type="EMBL" id="CAXAMM010035780">
    <property type="protein sequence ID" value="CAK9074827.1"/>
    <property type="molecule type" value="Genomic_DNA"/>
</dbReference>
<evidence type="ECO:0000256" key="5">
    <source>
        <dbReference type="ARBA" id="ARBA00023201"/>
    </source>
</evidence>
<evidence type="ECO:0000256" key="3">
    <source>
        <dbReference type="ARBA" id="ARBA00023053"/>
    </source>
</evidence>
<feature type="transmembrane region" description="Helical" evidence="6">
    <location>
        <begin position="74"/>
        <end position="92"/>
    </location>
</feature>
<dbReference type="Gene3D" id="1.20.1530.20">
    <property type="match status" value="1"/>
</dbReference>
<dbReference type="PANTHER" id="PTHR43562">
    <property type="entry name" value="NAPA-TYPE SODIUM/HYDROGEN ANTIPORTER"/>
    <property type="match status" value="1"/>
</dbReference>
<dbReference type="InterPro" id="IPR038770">
    <property type="entry name" value="Na+/solute_symporter_sf"/>
</dbReference>